<feature type="compositionally biased region" description="Basic and acidic residues" evidence="2">
    <location>
        <begin position="670"/>
        <end position="682"/>
    </location>
</feature>
<accession>A0A2V1EDX4</accession>
<evidence type="ECO:0000259" key="3">
    <source>
        <dbReference type="PROSITE" id="PS50211"/>
    </source>
</evidence>
<feature type="region of interest" description="Disordered" evidence="2">
    <location>
        <begin position="505"/>
        <end position="543"/>
    </location>
</feature>
<dbReference type="Proteomes" id="UP000244855">
    <property type="component" value="Unassembled WGS sequence"/>
</dbReference>
<dbReference type="OrthoDB" id="26278at2759"/>
<feature type="compositionally biased region" description="Polar residues" evidence="2">
    <location>
        <begin position="768"/>
        <end position="792"/>
    </location>
</feature>
<feature type="compositionally biased region" description="Basic and acidic residues" evidence="2">
    <location>
        <begin position="744"/>
        <end position="767"/>
    </location>
</feature>
<evidence type="ECO:0000313" key="5">
    <source>
        <dbReference type="Proteomes" id="UP000244855"/>
    </source>
</evidence>
<reference evidence="4 5" key="1">
    <citation type="journal article" date="2018" name="Sci. Rep.">
        <title>Comparative genomics provides insights into the lifestyle and reveals functional heterogeneity of dark septate endophytic fungi.</title>
        <authorList>
            <person name="Knapp D.G."/>
            <person name="Nemeth J.B."/>
            <person name="Barry K."/>
            <person name="Hainaut M."/>
            <person name="Henrissat B."/>
            <person name="Johnson J."/>
            <person name="Kuo A."/>
            <person name="Lim J.H.P."/>
            <person name="Lipzen A."/>
            <person name="Nolan M."/>
            <person name="Ohm R.A."/>
            <person name="Tamas L."/>
            <person name="Grigoriev I.V."/>
            <person name="Spatafora J.W."/>
            <person name="Nagy L.G."/>
            <person name="Kovacs G.M."/>
        </authorList>
    </citation>
    <scope>NUCLEOTIDE SEQUENCE [LARGE SCALE GENOMIC DNA]</scope>
    <source>
        <strain evidence="4 5">DSE2036</strain>
    </source>
</reference>
<dbReference type="InterPro" id="IPR037516">
    <property type="entry name" value="Tripartite_DENN"/>
</dbReference>
<dbReference type="PANTHER" id="PTHR31017:SF1">
    <property type="entry name" value="LATE SECRETORY PATHWAY PROTEIN AVL9 HOMOLOG"/>
    <property type="match status" value="1"/>
</dbReference>
<evidence type="ECO:0000256" key="2">
    <source>
        <dbReference type="SAM" id="MobiDB-lite"/>
    </source>
</evidence>
<evidence type="ECO:0000256" key="1">
    <source>
        <dbReference type="ARBA" id="ARBA00038178"/>
    </source>
</evidence>
<feature type="compositionally biased region" description="Basic and acidic residues" evidence="2">
    <location>
        <begin position="593"/>
        <end position="605"/>
    </location>
</feature>
<feature type="domain" description="UDENN" evidence="3">
    <location>
        <begin position="6"/>
        <end position="443"/>
    </location>
</feature>
<gene>
    <name evidence="4" type="ORF">DM02DRAFT_637405</name>
</gene>
<dbReference type="Pfam" id="PF09794">
    <property type="entry name" value="Avl9"/>
    <property type="match status" value="1"/>
</dbReference>
<dbReference type="PROSITE" id="PS50211">
    <property type="entry name" value="DENN"/>
    <property type="match status" value="1"/>
</dbReference>
<organism evidence="4 5">
    <name type="scientific">Periconia macrospinosa</name>
    <dbReference type="NCBI Taxonomy" id="97972"/>
    <lineage>
        <taxon>Eukaryota</taxon>
        <taxon>Fungi</taxon>
        <taxon>Dikarya</taxon>
        <taxon>Ascomycota</taxon>
        <taxon>Pezizomycotina</taxon>
        <taxon>Dothideomycetes</taxon>
        <taxon>Pleosporomycetidae</taxon>
        <taxon>Pleosporales</taxon>
        <taxon>Massarineae</taxon>
        <taxon>Periconiaceae</taxon>
        <taxon>Periconia</taxon>
    </lineage>
</organism>
<feature type="compositionally biased region" description="Polar residues" evidence="2">
    <location>
        <begin position="572"/>
        <end position="581"/>
    </location>
</feature>
<dbReference type="PANTHER" id="PTHR31017">
    <property type="entry name" value="LATE SECRETORY PATHWAY PROTEIN AVL9-RELATED"/>
    <property type="match status" value="1"/>
</dbReference>
<dbReference type="AlphaFoldDB" id="A0A2V1EDX4"/>
<sequence length="792" mass="89091">MAGFAPIVCIVDFHHARGPEIETWLGVEDGSDPAVENDWSLLPFMALSDGAHASNEDYSYFTLRRAATETQPATSLFGISCTRQLDSNELKHRPAEVTRSTVQKAVVVISDSPQHFGAVKAQLGVVTAAWFAQKDFTDLEIMQRFQESLATLLKNQEGEMDHYFGSSLRELIHEFKWQTLVLFKCALLQPKMLFFGSHCERLCMMQFAIISLIPGLIRHLQDSADPKFNAAETKLVMPTSLKTSERSSLLTYMGLPLQLFGKGSLFGPYTPLQQLDMLADLETKSYIVGSTNSLLLQQRDRYSDILINLDEHTVTITSASLRQALVLSTPDRRWIDFLTQTVYDTWDESNPGRPKDHGYAGSEEFIRMQFEEYLLAMLSAVKYKSYQEKNRDKEIIISDFEGDPASEFSNDYIHAWMATENYRIWNKFTDSHLFDIVDPKHPCSGGLSIEDVQRRLAQQVAEMHLDERLHQSREAIGKQLAVGQKKVSSAFNNLWAEMEAIREANRRRQEDQQRLIKEKETSPPGTPASDRHSIASAGKSQANLQAASTRAGAYLSSWGAWASEKKKGWGASRSTSGTPATSPLPSPIPGNTKHTEHLKKDKDVAMRSSAPPGTIEKVPLMEGDDDADSKRESLFFDAETEEKARVSGLGEAKEKDRGEWEEIGLGISNVEKKKEKPGKGDWEEIGLGEDTEQSKKEQAKYTPKPKQEEKEETKKDEVQVLEKEEDGGFTPAPQPLPQEQEVVEPYKDEPEHEEVKDQDPEVKETSTNKRPNSDNSDTQQQQVAEKTSTSKF</sequence>
<dbReference type="InterPro" id="IPR051731">
    <property type="entry name" value="DENND11/AVL9_GEFs"/>
</dbReference>
<dbReference type="GO" id="GO:0005737">
    <property type="term" value="C:cytoplasm"/>
    <property type="evidence" value="ECO:0007669"/>
    <property type="project" value="TreeGrafter"/>
</dbReference>
<dbReference type="InterPro" id="IPR018307">
    <property type="entry name" value="ABL9/DENND6_dom"/>
</dbReference>
<evidence type="ECO:0000313" key="4">
    <source>
        <dbReference type="EMBL" id="PVI08733.1"/>
    </source>
</evidence>
<proteinExistence type="inferred from homology"/>
<dbReference type="EMBL" id="KZ805300">
    <property type="protein sequence ID" value="PVI08733.1"/>
    <property type="molecule type" value="Genomic_DNA"/>
</dbReference>
<protein>
    <recommendedName>
        <fullName evidence="3">UDENN domain-containing protein</fullName>
    </recommendedName>
</protein>
<comment type="similarity">
    <text evidence="1">Belongs to the AVL9 family.</text>
</comment>
<name>A0A2V1EDX4_9PLEO</name>
<feature type="compositionally biased region" description="Basic and acidic residues" evidence="2">
    <location>
        <begin position="641"/>
        <end position="660"/>
    </location>
</feature>
<keyword evidence="5" id="KW-1185">Reference proteome</keyword>
<feature type="region of interest" description="Disordered" evidence="2">
    <location>
        <begin position="568"/>
        <end position="792"/>
    </location>
</feature>
<feature type="compositionally biased region" description="Basic and acidic residues" evidence="2">
    <location>
        <begin position="692"/>
        <end position="722"/>
    </location>
</feature>
<dbReference type="STRING" id="97972.A0A2V1EDX4"/>
<feature type="compositionally biased region" description="Basic and acidic residues" evidence="2">
    <location>
        <begin position="505"/>
        <end position="521"/>
    </location>
</feature>